<proteinExistence type="predicted"/>
<dbReference type="Proteomes" id="UP000069654">
    <property type="component" value="Unassembled WGS sequence"/>
</dbReference>
<reference evidence="1 2" key="1">
    <citation type="journal article" date="2016" name="Genome Announc.">
        <title>Draft Genome Sequences of Five Rapidly Growing Mycobacterium Species, M. thermoresistibile, M. fortuitum subsp. acetamidolyticum, M. canariasense, M. brisbanense, and M. novocastrense.</title>
        <authorList>
            <person name="Katahira K."/>
            <person name="Ogura Y."/>
            <person name="Gotoh Y."/>
            <person name="Hayashi T."/>
        </authorList>
    </citation>
    <scope>NUCLEOTIDE SEQUENCE [LARGE SCALE GENOMIC DNA]</scope>
    <source>
        <strain evidence="1 2">JCM6362</strain>
    </source>
</reference>
<comment type="caution">
    <text evidence="1">The sequence shown here is derived from an EMBL/GenBank/DDBJ whole genome shotgun (WGS) entry which is preliminary data.</text>
</comment>
<sequence length="86" mass="9383">MGQWSAEQRAVNDEVIPVMKRFANQAIALGKRSDNTVLQDFAALTAVYRLAYVEAVPTYMPDDKYLINASVLASGVVEMACEAVEG</sequence>
<dbReference type="STRING" id="1797.RMCT_3349"/>
<evidence type="ECO:0000313" key="1">
    <source>
        <dbReference type="EMBL" id="GAT16380.1"/>
    </source>
</evidence>
<dbReference type="AlphaFoldDB" id="A0A100XGT5"/>
<organism evidence="1 2">
    <name type="scientific">Mycolicibacterium thermoresistibile</name>
    <name type="common">Mycobacterium thermoresistibile</name>
    <dbReference type="NCBI Taxonomy" id="1797"/>
    <lineage>
        <taxon>Bacteria</taxon>
        <taxon>Bacillati</taxon>
        <taxon>Actinomycetota</taxon>
        <taxon>Actinomycetes</taxon>
        <taxon>Mycobacteriales</taxon>
        <taxon>Mycobacteriaceae</taxon>
        <taxon>Mycolicibacterium</taxon>
    </lineage>
</organism>
<accession>A0A100XGT5</accession>
<gene>
    <name evidence="1" type="ORF">RMCT_3349</name>
</gene>
<protein>
    <submittedName>
        <fullName evidence="1">Uncharacterized protein</fullName>
    </submittedName>
</protein>
<dbReference type="EMBL" id="BCTB01000043">
    <property type="protein sequence ID" value="GAT16380.1"/>
    <property type="molecule type" value="Genomic_DNA"/>
</dbReference>
<evidence type="ECO:0000313" key="2">
    <source>
        <dbReference type="Proteomes" id="UP000069654"/>
    </source>
</evidence>
<name>A0A100XGT5_MYCTH</name>
<reference evidence="2" key="2">
    <citation type="submission" date="2016-02" db="EMBL/GenBank/DDBJ databases">
        <title>Draft genome sequence of five rapidly growing Mycobacterium species.</title>
        <authorList>
            <person name="Katahira K."/>
            <person name="Gotou Y."/>
            <person name="Iida K."/>
            <person name="Ogura Y."/>
            <person name="Hayashi T."/>
        </authorList>
    </citation>
    <scope>NUCLEOTIDE SEQUENCE [LARGE SCALE GENOMIC DNA]</scope>
    <source>
        <strain evidence="2">JCM6362</strain>
    </source>
</reference>